<gene>
    <name evidence="1" type="ORF">EV44_g1734</name>
</gene>
<dbReference type="GO" id="GO:0016301">
    <property type="term" value="F:kinase activity"/>
    <property type="evidence" value="ECO:0007669"/>
    <property type="project" value="UniProtKB-KW"/>
</dbReference>
<dbReference type="HOGENOM" id="CLU_1620290_0_0_1"/>
<keyword evidence="1" id="KW-0418">Kinase</keyword>
<sequence length="164" mass="18313">MANTDKLPKDTIPDTNDDSIVIPSGGIKIGGITFASHGDLKTSYKEASRKTEVWTLSERINNIEKLVPIPKLTTNNWKFWHESVKRLIHLTKTSVVFFANSPFTDATIMWSAWWISKLREAAPHIKTSLSESPLSLLTAIVSESLIASHANLMFITQPHLIISC</sequence>
<dbReference type="Proteomes" id="UP000030854">
    <property type="component" value="Unassembled WGS sequence"/>
</dbReference>
<evidence type="ECO:0000313" key="2">
    <source>
        <dbReference type="Proteomes" id="UP000030854"/>
    </source>
</evidence>
<keyword evidence="1" id="KW-0808">Transferase</keyword>
<protein>
    <submittedName>
        <fullName evidence="1">Putative serine threonine protein kinase domain protein</fullName>
    </submittedName>
</protein>
<comment type="caution">
    <text evidence="1">The sequence shown here is derived from an EMBL/GenBank/DDBJ whole genome shotgun (WGS) entry which is preliminary data.</text>
</comment>
<proteinExistence type="predicted"/>
<dbReference type="AlphaFoldDB" id="A0A0B1PB51"/>
<organism evidence="1 2">
    <name type="scientific">Uncinula necator</name>
    <name type="common">Grape powdery mildew</name>
    <dbReference type="NCBI Taxonomy" id="52586"/>
    <lineage>
        <taxon>Eukaryota</taxon>
        <taxon>Fungi</taxon>
        <taxon>Dikarya</taxon>
        <taxon>Ascomycota</taxon>
        <taxon>Pezizomycotina</taxon>
        <taxon>Leotiomycetes</taxon>
        <taxon>Erysiphales</taxon>
        <taxon>Erysiphaceae</taxon>
        <taxon>Erysiphe</taxon>
    </lineage>
</organism>
<keyword evidence="2" id="KW-1185">Reference proteome</keyword>
<evidence type="ECO:0000313" key="1">
    <source>
        <dbReference type="EMBL" id="KHJ35917.1"/>
    </source>
</evidence>
<reference evidence="1 2" key="1">
    <citation type="journal article" date="2014" name="BMC Genomics">
        <title>Adaptive genomic structural variation in the grape powdery mildew pathogen, Erysiphe necator.</title>
        <authorList>
            <person name="Jones L."/>
            <person name="Riaz S."/>
            <person name="Morales-Cruz A."/>
            <person name="Amrine K.C."/>
            <person name="McGuire B."/>
            <person name="Gubler W.D."/>
            <person name="Walker M.A."/>
            <person name="Cantu D."/>
        </authorList>
    </citation>
    <scope>NUCLEOTIDE SEQUENCE [LARGE SCALE GENOMIC DNA]</scope>
    <source>
        <strain evidence="2">c</strain>
    </source>
</reference>
<dbReference type="EMBL" id="JNVN01000207">
    <property type="protein sequence ID" value="KHJ35917.1"/>
    <property type="molecule type" value="Genomic_DNA"/>
</dbReference>
<accession>A0A0B1PB51</accession>
<name>A0A0B1PB51_UNCNE</name>